<keyword evidence="4" id="KW-1185">Reference proteome</keyword>
<feature type="signal peptide" evidence="2">
    <location>
        <begin position="1"/>
        <end position="28"/>
    </location>
</feature>
<feature type="region of interest" description="Disordered" evidence="1">
    <location>
        <begin position="163"/>
        <end position="219"/>
    </location>
</feature>
<name>A0ABT1I0W7_STRSD</name>
<feature type="compositionally biased region" description="Polar residues" evidence="1">
    <location>
        <begin position="286"/>
        <end position="317"/>
    </location>
</feature>
<organism evidence="3 4">
    <name type="scientific">Streptoalloteichus tenebrarius (strain ATCC 17920 / DSM 40477 / JCM 4838 / CBS 697.72 / NBRC 16177 / NCIMB 11028 / NRRL B-12390 / A12253. 1 / ISP 5477)</name>
    <name type="common">Streptomyces tenebrarius</name>
    <dbReference type="NCBI Taxonomy" id="1933"/>
    <lineage>
        <taxon>Bacteria</taxon>
        <taxon>Bacillati</taxon>
        <taxon>Actinomycetota</taxon>
        <taxon>Actinomycetes</taxon>
        <taxon>Pseudonocardiales</taxon>
        <taxon>Pseudonocardiaceae</taxon>
        <taxon>Streptoalloteichus</taxon>
    </lineage>
</organism>
<feature type="compositionally biased region" description="Low complexity" evidence="1">
    <location>
        <begin position="107"/>
        <end position="127"/>
    </location>
</feature>
<feature type="compositionally biased region" description="Low complexity" evidence="1">
    <location>
        <begin position="49"/>
        <end position="98"/>
    </location>
</feature>
<proteinExistence type="predicted"/>
<accession>A0ABT1I0W7</accession>
<dbReference type="RefSeq" id="WP_253672235.1">
    <property type="nucleotide sequence ID" value="NZ_JAMTCP010000041.1"/>
</dbReference>
<feature type="region of interest" description="Disordered" evidence="1">
    <location>
        <begin position="237"/>
        <end position="320"/>
    </location>
</feature>
<evidence type="ECO:0000313" key="4">
    <source>
        <dbReference type="Proteomes" id="UP001205311"/>
    </source>
</evidence>
<feature type="compositionally biased region" description="Polar residues" evidence="1">
    <location>
        <begin position="164"/>
        <end position="174"/>
    </location>
</feature>
<feature type="compositionally biased region" description="Low complexity" evidence="1">
    <location>
        <begin position="263"/>
        <end position="279"/>
    </location>
</feature>
<comment type="caution">
    <text evidence="3">The sequence shown here is derived from an EMBL/GenBank/DDBJ whole genome shotgun (WGS) entry which is preliminary data.</text>
</comment>
<evidence type="ECO:0000256" key="1">
    <source>
        <dbReference type="SAM" id="MobiDB-lite"/>
    </source>
</evidence>
<sequence>MKTWTQRVAQIALVSTGLLAVGAGLASAATEPTGATGGDQVTKPVTDSAAKAVATQGAATSQATTQTTTSAENTATTGATPTDPATGTATAAKPAEGGQPSRPVIDPATGAPGTAPGARPADGGTAAKPVEAKPASNNNSPTKALEDAMKLDALTELTKKLTSRAGSALQQRSGSADGGFGGTFDASYGDSFAASFDDGFGDGFGGYDDDRGDLREPSYESVFESYQAMAMADAYQNLSSARPAHRPAGEPAHRPASEPVSQPNTGTGRPGGRPATPSTARPGAKVTTTGVPASSKRPSQNQMSTLGEQKLPSTEQVASEVVKGVPLTKELSQHDLSGIADPAQVDKLADGVQQVDKLGGQVPLAGDLTRGGLGGRELDALTRQLPGSNELRRLPTGDLTRRFEADALTGRLDLDKVGRAVRAIADETRGGTFTRPAELTGAQSLRSLAESGLVEKTAAGAQELTALDQLGEPVQRVVRGGVPGLRLGGQ</sequence>
<protein>
    <submittedName>
        <fullName evidence="3">Uncharacterized protein</fullName>
    </submittedName>
</protein>
<gene>
    <name evidence="3" type="ORF">LX15_005135</name>
</gene>
<evidence type="ECO:0000313" key="3">
    <source>
        <dbReference type="EMBL" id="MCP2261409.1"/>
    </source>
</evidence>
<feature type="region of interest" description="Disordered" evidence="1">
    <location>
        <begin position="27"/>
        <end position="143"/>
    </location>
</feature>
<dbReference type="Proteomes" id="UP001205311">
    <property type="component" value="Unassembled WGS sequence"/>
</dbReference>
<keyword evidence="2" id="KW-0732">Signal</keyword>
<dbReference type="EMBL" id="JAMTCP010000041">
    <property type="protein sequence ID" value="MCP2261409.1"/>
    <property type="molecule type" value="Genomic_DNA"/>
</dbReference>
<feature type="compositionally biased region" description="Basic and acidic residues" evidence="1">
    <location>
        <begin position="208"/>
        <end position="218"/>
    </location>
</feature>
<feature type="compositionally biased region" description="Basic and acidic residues" evidence="1">
    <location>
        <begin position="247"/>
        <end position="256"/>
    </location>
</feature>
<evidence type="ECO:0000256" key="2">
    <source>
        <dbReference type="SAM" id="SignalP"/>
    </source>
</evidence>
<reference evidence="3 4" key="1">
    <citation type="submission" date="2022-06" db="EMBL/GenBank/DDBJ databases">
        <title>Genomic Encyclopedia of Archaeal and Bacterial Type Strains, Phase II (KMG-II): from individual species to whole genera.</title>
        <authorList>
            <person name="Goeker M."/>
        </authorList>
    </citation>
    <scope>NUCLEOTIDE SEQUENCE [LARGE SCALE GENOMIC DNA]</scope>
    <source>
        <strain evidence="3 4">DSM 40477</strain>
    </source>
</reference>
<feature type="chain" id="PRO_5046270321" evidence="2">
    <location>
        <begin position="29"/>
        <end position="490"/>
    </location>
</feature>
<feature type="compositionally biased region" description="Low complexity" evidence="1">
    <location>
        <begin position="189"/>
        <end position="198"/>
    </location>
</feature>